<reference evidence="1" key="1">
    <citation type="journal article" date="2019" name="Sci. Rep.">
        <title>Draft genome of Tanacetum cinerariifolium, the natural source of mosquito coil.</title>
        <authorList>
            <person name="Yamashiro T."/>
            <person name="Shiraishi A."/>
            <person name="Satake H."/>
            <person name="Nakayama K."/>
        </authorList>
    </citation>
    <scope>NUCLEOTIDE SEQUENCE</scope>
</reference>
<organism evidence="1">
    <name type="scientific">Tanacetum cinerariifolium</name>
    <name type="common">Dalmatian daisy</name>
    <name type="synonym">Chrysanthemum cinerariifolium</name>
    <dbReference type="NCBI Taxonomy" id="118510"/>
    <lineage>
        <taxon>Eukaryota</taxon>
        <taxon>Viridiplantae</taxon>
        <taxon>Streptophyta</taxon>
        <taxon>Embryophyta</taxon>
        <taxon>Tracheophyta</taxon>
        <taxon>Spermatophyta</taxon>
        <taxon>Magnoliopsida</taxon>
        <taxon>eudicotyledons</taxon>
        <taxon>Gunneridae</taxon>
        <taxon>Pentapetalae</taxon>
        <taxon>asterids</taxon>
        <taxon>campanulids</taxon>
        <taxon>Asterales</taxon>
        <taxon>Asteraceae</taxon>
        <taxon>Asteroideae</taxon>
        <taxon>Anthemideae</taxon>
        <taxon>Anthemidinae</taxon>
        <taxon>Tanacetum</taxon>
    </lineage>
</organism>
<name>A0A6L2P960_TANCI</name>
<dbReference type="EMBL" id="BKCJ010010985">
    <property type="protein sequence ID" value="GEU94049.1"/>
    <property type="molecule type" value="Genomic_DNA"/>
</dbReference>
<comment type="caution">
    <text evidence="1">The sequence shown here is derived from an EMBL/GenBank/DDBJ whole genome shotgun (WGS) entry which is preliminary data.</text>
</comment>
<evidence type="ECO:0000313" key="1">
    <source>
        <dbReference type="EMBL" id="GEU94049.1"/>
    </source>
</evidence>
<proteinExistence type="predicted"/>
<sequence length="201" mass="22644">MLNYRCFGGRFEESEFEGTSRGSVPLLPIFAPKGVGKHRTSFGSSLGNFVAYVRSFLFQEAYATHNLLSRLNCPSLLRRLDDLSFDELVNVYDFYALHVVVAGNMLANELRPSVEEVDRLGQRCQNVEEEKESLLFTKFNLCEEVEALSFKLKIADLERAEKILDEAAEAFVKLEFPYISLLSENSGKTLGELTTIKPSAL</sequence>
<gene>
    <name evidence="1" type="ORF">Tci_066027</name>
</gene>
<dbReference type="AlphaFoldDB" id="A0A6L2P960"/>
<accession>A0A6L2P960</accession>
<protein>
    <submittedName>
        <fullName evidence="1">Uncharacterized protein</fullName>
    </submittedName>
</protein>